<keyword evidence="10" id="KW-1185">Reference proteome</keyword>
<organism evidence="8 11">
    <name type="scientific">Enterocloster aldenensis</name>
    <dbReference type="NCBI Taxonomy" id="358742"/>
    <lineage>
        <taxon>Bacteria</taxon>
        <taxon>Bacillati</taxon>
        <taxon>Bacillota</taxon>
        <taxon>Clostridia</taxon>
        <taxon>Lachnospirales</taxon>
        <taxon>Lachnospiraceae</taxon>
        <taxon>Enterocloster</taxon>
    </lineage>
</organism>
<dbReference type="SUPFAM" id="SSF51338">
    <property type="entry name" value="Composite domain of metallo-dependent hydrolases"/>
    <property type="match status" value="1"/>
</dbReference>
<evidence type="ECO:0000313" key="9">
    <source>
        <dbReference type="EMBL" id="NSJ51422.1"/>
    </source>
</evidence>
<name>A0AAW5BXS6_9FIRM</name>
<comment type="caution">
    <text evidence="8">The sequence shown here is derived from an EMBL/GenBank/DDBJ whole genome shotgun (WGS) entry which is preliminary data.</text>
</comment>
<dbReference type="EMBL" id="JAAITT010000040">
    <property type="protein sequence ID" value="NSJ51422.1"/>
    <property type="molecule type" value="Genomic_DNA"/>
</dbReference>
<dbReference type="SUPFAM" id="SSF51556">
    <property type="entry name" value="Metallo-dependent hydrolases"/>
    <property type="match status" value="1"/>
</dbReference>
<dbReference type="GO" id="GO:0004038">
    <property type="term" value="F:allantoinase activity"/>
    <property type="evidence" value="ECO:0007669"/>
    <property type="project" value="UniProtKB-EC"/>
</dbReference>
<dbReference type="GO" id="GO:0006145">
    <property type="term" value="P:purine nucleobase catabolic process"/>
    <property type="evidence" value="ECO:0007669"/>
    <property type="project" value="TreeGrafter"/>
</dbReference>
<evidence type="ECO:0000313" key="10">
    <source>
        <dbReference type="Proteomes" id="UP000669239"/>
    </source>
</evidence>
<dbReference type="PANTHER" id="PTHR43668">
    <property type="entry name" value="ALLANTOINASE"/>
    <property type="match status" value="1"/>
</dbReference>
<reference evidence="9 10" key="1">
    <citation type="journal article" date="2020" name="Cell Host Microbe">
        <title>Functional and Genomic Variation between Human-Derived Isolates of Lachnospiraceae Reveals Inter- and Intra-Species Diversity.</title>
        <authorList>
            <person name="Sorbara M.T."/>
            <person name="Littmann E.R."/>
            <person name="Fontana E."/>
            <person name="Moody T.U."/>
            <person name="Kohout C.E."/>
            <person name="Gjonbalaj M."/>
            <person name="Eaton V."/>
            <person name="Seok R."/>
            <person name="Leiner I.M."/>
            <person name="Pamer E.G."/>
        </authorList>
    </citation>
    <scope>NUCLEOTIDE SEQUENCE [LARGE SCALE GENOMIC DNA]</scope>
    <source>
        <strain evidence="9 10">MSK.1.17</strain>
    </source>
</reference>
<evidence type="ECO:0000313" key="8">
    <source>
        <dbReference type="EMBL" id="MCG4746112.1"/>
    </source>
</evidence>
<dbReference type="InterPro" id="IPR011059">
    <property type="entry name" value="Metal-dep_hydrolase_composite"/>
</dbReference>
<evidence type="ECO:0000313" key="11">
    <source>
        <dbReference type="Proteomes" id="UP001299608"/>
    </source>
</evidence>
<evidence type="ECO:0000256" key="2">
    <source>
        <dbReference type="ARBA" id="ARBA00008829"/>
    </source>
</evidence>
<accession>A0AAW5BXS6</accession>
<dbReference type="GO" id="GO:0000256">
    <property type="term" value="P:allantoin catabolic process"/>
    <property type="evidence" value="ECO:0007669"/>
    <property type="project" value="InterPro"/>
</dbReference>
<comment type="subunit">
    <text evidence="3">Homotetramer.</text>
</comment>
<dbReference type="PANTHER" id="PTHR43668:SF4">
    <property type="entry name" value="ALLANTOINASE"/>
    <property type="match status" value="1"/>
</dbReference>
<protein>
    <submittedName>
        <fullName evidence="8">Allantoinase AllB</fullName>
        <ecNumber evidence="8">3.5.2.5</ecNumber>
    </submittedName>
</protein>
<evidence type="ECO:0000259" key="7">
    <source>
        <dbReference type="Pfam" id="PF01979"/>
    </source>
</evidence>
<evidence type="ECO:0000256" key="1">
    <source>
        <dbReference type="ARBA" id="ARBA00001947"/>
    </source>
</evidence>
<dbReference type="InterPro" id="IPR006680">
    <property type="entry name" value="Amidohydro-rel"/>
</dbReference>
<dbReference type="FunFam" id="3.20.20.140:FF:000174">
    <property type="entry name" value="Dihydropyrimidinase-related protein 2"/>
    <property type="match status" value="1"/>
</dbReference>
<dbReference type="AlphaFoldDB" id="A0AAW5BXS6"/>
<reference evidence="8" key="3">
    <citation type="submission" date="2022-01" db="EMBL/GenBank/DDBJ databases">
        <title>Collection of gut derived symbiotic bacterial strains cultured from healthy donors.</title>
        <authorList>
            <person name="Lin H."/>
            <person name="Kohout C."/>
            <person name="Waligurski E."/>
            <person name="Pamer E.G."/>
        </authorList>
    </citation>
    <scope>NUCLEOTIDE SEQUENCE</scope>
    <source>
        <strain evidence="8">DFI.6.55</strain>
    </source>
</reference>
<dbReference type="Proteomes" id="UP000669239">
    <property type="component" value="Unassembled WGS sequence"/>
</dbReference>
<dbReference type="Proteomes" id="UP001299608">
    <property type="component" value="Unassembled WGS sequence"/>
</dbReference>
<dbReference type="InterPro" id="IPR032466">
    <property type="entry name" value="Metal_Hydrolase"/>
</dbReference>
<reference evidence="9" key="2">
    <citation type="submission" date="2020-02" db="EMBL/GenBank/DDBJ databases">
        <authorList>
            <person name="Littmann E."/>
            <person name="Sorbara M."/>
        </authorList>
    </citation>
    <scope>NUCLEOTIDE SEQUENCE</scope>
    <source>
        <strain evidence="9">MSK.1.17</strain>
    </source>
</reference>
<evidence type="ECO:0000256" key="5">
    <source>
        <dbReference type="ARBA" id="ARBA00022801"/>
    </source>
</evidence>
<evidence type="ECO:0000256" key="6">
    <source>
        <dbReference type="ARBA" id="ARBA00022833"/>
    </source>
</evidence>
<comment type="cofactor">
    <cofactor evidence="1">
        <name>Zn(2+)</name>
        <dbReference type="ChEBI" id="CHEBI:29105"/>
    </cofactor>
</comment>
<evidence type="ECO:0000256" key="4">
    <source>
        <dbReference type="ARBA" id="ARBA00022723"/>
    </source>
</evidence>
<feature type="domain" description="Amidohydrolase-related" evidence="7">
    <location>
        <begin position="54"/>
        <end position="435"/>
    </location>
</feature>
<dbReference type="InterPro" id="IPR017593">
    <property type="entry name" value="Allantoinase"/>
</dbReference>
<dbReference type="NCBIfam" id="TIGR03178">
    <property type="entry name" value="allantoinase"/>
    <property type="match status" value="1"/>
</dbReference>
<dbReference type="GO" id="GO:0050897">
    <property type="term" value="F:cobalt ion binding"/>
    <property type="evidence" value="ECO:0007669"/>
    <property type="project" value="InterPro"/>
</dbReference>
<dbReference type="InterPro" id="IPR050138">
    <property type="entry name" value="DHOase/Allantoinase_Hydrolase"/>
</dbReference>
<keyword evidence="6" id="KW-0862">Zinc</keyword>
<dbReference type="EMBL" id="JAKNGE010000013">
    <property type="protein sequence ID" value="MCG4746112.1"/>
    <property type="molecule type" value="Genomic_DNA"/>
</dbReference>
<dbReference type="GO" id="GO:0005737">
    <property type="term" value="C:cytoplasm"/>
    <property type="evidence" value="ECO:0007669"/>
    <property type="project" value="TreeGrafter"/>
</dbReference>
<gene>
    <name evidence="8" type="primary">allB</name>
    <name evidence="9" type="ORF">G5B36_22315</name>
    <name evidence="8" type="ORF">L0N08_11865</name>
</gene>
<keyword evidence="5 8" id="KW-0378">Hydrolase</keyword>
<dbReference type="Gene3D" id="3.20.20.140">
    <property type="entry name" value="Metal-dependent hydrolases"/>
    <property type="match status" value="1"/>
</dbReference>
<dbReference type="Gene3D" id="2.30.40.10">
    <property type="entry name" value="Urease, subunit C, domain 1"/>
    <property type="match status" value="1"/>
</dbReference>
<dbReference type="GO" id="GO:0008270">
    <property type="term" value="F:zinc ion binding"/>
    <property type="evidence" value="ECO:0007669"/>
    <property type="project" value="InterPro"/>
</dbReference>
<dbReference type="EC" id="3.5.2.5" evidence="8"/>
<dbReference type="RefSeq" id="WP_165642840.1">
    <property type="nucleotide sequence ID" value="NZ_JAAITT010000040.1"/>
</dbReference>
<sequence length="455" mass="50717">MGLCYDLLLADGDVVFENGVRKANIAVKDGKIAAILAPGFVVEAKEVRVIEGLTVFPGLIDTHAHYWEPGPQNYREDFHHATRCCARGGVTTTLEMPLSVPPVVDKPSFELKYNVAKENSVIDFGLWGGCIPASIDRLEEMNELGCCAFKVFISYANPDYPHLPDHELCRAMEKVSKFGGMIAVHAENADIVSNFCQWKKEEGIRQPSRYHEGRPAFSEVEAIQRAVLFSKVYGTDLLICHMSAAEGVDATLEARRQGHHVYTETCPHYLAYDNTRMDECGAFAKCNPPIRPRDNLERLWDHVLNGNIDVIGTDHGPYSEQEKLEADNIWDALPGFGGVELMLTIMITEGYVKRGLPLHQIARMTSINAARIFGLQQKGAIEVGKDADFAIVDLNRKWVYEGMKSFSKTLLDCGIFEGYQSEAAVRETIVRGTTVYKDDTITVDSGYGMFIPRQI</sequence>
<dbReference type="Pfam" id="PF01979">
    <property type="entry name" value="Amidohydro_1"/>
    <property type="match status" value="1"/>
</dbReference>
<proteinExistence type="inferred from homology"/>
<evidence type="ECO:0000256" key="3">
    <source>
        <dbReference type="ARBA" id="ARBA00011881"/>
    </source>
</evidence>
<keyword evidence="4" id="KW-0479">Metal-binding</keyword>
<comment type="similarity">
    <text evidence="2">Belongs to the metallo-dependent hydrolases superfamily. Hydantoinase/dihydropyrimidinase family.</text>
</comment>